<dbReference type="Proteomes" id="UP000033966">
    <property type="component" value="Unassembled WGS sequence"/>
</dbReference>
<sequence>MGRFLRLRPISNKMSHKLLIGGVIVVAGGLVLLGKFSGTSAPVNVTASIGNNIAENLAQTKPAPDFTLQKLGGGIVSLSEFKGKKPVVVDFWASWCPNCRRDMPRLDGFYKQHKDKIEVIGVNLYEEESTVQDFVDSRNISFPIALDPSGRASNIFGVQYTNTHFLIDINGNLVRTISGDISEADIVSLIGS</sequence>
<accession>A0A0G1L6X7</accession>
<evidence type="ECO:0000313" key="3">
    <source>
        <dbReference type="Proteomes" id="UP000033966"/>
    </source>
</evidence>
<dbReference type="EMBL" id="LCKF01000009">
    <property type="protein sequence ID" value="KKT91701.1"/>
    <property type="molecule type" value="Genomic_DNA"/>
</dbReference>
<protein>
    <submittedName>
        <fullName evidence="2">Thiol-disulfide oxidoreductase ResA</fullName>
    </submittedName>
</protein>
<dbReference type="InterPro" id="IPR036249">
    <property type="entry name" value="Thioredoxin-like_sf"/>
</dbReference>
<evidence type="ECO:0000313" key="2">
    <source>
        <dbReference type="EMBL" id="KKT91701.1"/>
    </source>
</evidence>
<dbReference type="SUPFAM" id="SSF52833">
    <property type="entry name" value="Thioredoxin-like"/>
    <property type="match status" value="1"/>
</dbReference>
<dbReference type="PANTHER" id="PTHR42852:SF13">
    <property type="entry name" value="PROTEIN DIPZ"/>
    <property type="match status" value="1"/>
</dbReference>
<name>A0A0G1L6X7_9BACT</name>
<dbReference type="GO" id="GO:0016491">
    <property type="term" value="F:oxidoreductase activity"/>
    <property type="evidence" value="ECO:0007669"/>
    <property type="project" value="InterPro"/>
</dbReference>
<gene>
    <name evidence="2" type="ORF">UW92_C0009G0004</name>
</gene>
<organism evidence="2 3">
    <name type="scientific">Candidatus Jorgensenbacteria bacterium GW2011_GWA2_45_13</name>
    <dbReference type="NCBI Taxonomy" id="1618662"/>
    <lineage>
        <taxon>Bacteria</taxon>
        <taxon>Candidatus Joergenseniibacteriota</taxon>
    </lineage>
</organism>
<evidence type="ECO:0000259" key="1">
    <source>
        <dbReference type="PROSITE" id="PS51352"/>
    </source>
</evidence>
<dbReference type="GO" id="GO:0016209">
    <property type="term" value="F:antioxidant activity"/>
    <property type="evidence" value="ECO:0007669"/>
    <property type="project" value="InterPro"/>
</dbReference>
<dbReference type="PROSITE" id="PS51352">
    <property type="entry name" value="THIOREDOXIN_2"/>
    <property type="match status" value="1"/>
</dbReference>
<dbReference type="Pfam" id="PF00578">
    <property type="entry name" value="AhpC-TSA"/>
    <property type="match status" value="1"/>
</dbReference>
<comment type="caution">
    <text evidence="2">The sequence shown here is derived from an EMBL/GenBank/DDBJ whole genome shotgun (WGS) entry which is preliminary data.</text>
</comment>
<reference evidence="2 3" key="1">
    <citation type="journal article" date="2015" name="Nature">
        <title>rRNA introns, odd ribosomes, and small enigmatic genomes across a large radiation of phyla.</title>
        <authorList>
            <person name="Brown C.T."/>
            <person name="Hug L.A."/>
            <person name="Thomas B.C."/>
            <person name="Sharon I."/>
            <person name="Castelle C.J."/>
            <person name="Singh A."/>
            <person name="Wilkins M.J."/>
            <person name="Williams K.H."/>
            <person name="Banfield J.F."/>
        </authorList>
    </citation>
    <scope>NUCLEOTIDE SEQUENCE [LARGE SCALE GENOMIC DNA]</scope>
</reference>
<dbReference type="InterPro" id="IPR000866">
    <property type="entry name" value="AhpC/TSA"/>
</dbReference>
<feature type="domain" description="Thioredoxin" evidence="1">
    <location>
        <begin position="57"/>
        <end position="192"/>
    </location>
</feature>
<dbReference type="AlphaFoldDB" id="A0A0G1L6X7"/>
<proteinExistence type="predicted"/>
<dbReference type="InterPro" id="IPR050553">
    <property type="entry name" value="Thioredoxin_ResA/DsbE_sf"/>
</dbReference>
<dbReference type="Gene3D" id="3.40.30.10">
    <property type="entry name" value="Glutaredoxin"/>
    <property type="match status" value="1"/>
</dbReference>
<dbReference type="CDD" id="cd02966">
    <property type="entry name" value="TlpA_like_family"/>
    <property type="match status" value="1"/>
</dbReference>
<dbReference type="PANTHER" id="PTHR42852">
    <property type="entry name" value="THIOL:DISULFIDE INTERCHANGE PROTEIN DSBE"/>
    <property type="match status" value="1"/>
</dbReference>
<dbReference type="InterPro" id="IPR013766">
    <property type="entry name" value="Thioredoxin_domain"/>
</dbReference>